<feature type="compositionally biased region" description="Basic residues" evidence="1">
    <location>
        <begin position="385"/>
        <end position="406"/>
    </location>
</feature>
<feature type="region of interest" description="Disordered" evidence="1">
    <location>
        <begin position="1"/>
        <end position="265"/>
    </location>
</feature>
<organism evidence="3 4">
    <name type="scientific">Arachis hypogaea</name>
    <name type="common">Peanut</name>
    <dbReference type="NCBI Taxonomy" id="3818"/>
    <lineage>
        <taxon>Eukaryota</taxon>
        <taxon>Viridiplantae</taxon>
        <taxon>Streptophyta</taxon>
        <taxon>Embryophyta</taxon>
        <taxon>Tracheophyta</taxon>
        <taxon>Spermatophyta</taxon>
        <taxon>Magnoliopsida</taxon>
        <taxon>eudicotyledons</taxon>
        <taxon>Gunneridae</taxon>
        <taxon>Pentapetalae</taxon>
        <taxon>rosids</taxon>
        <taxon>fabids</taxon>
        <taxon>Fabales</taxon>
        <taxon>Fabaceae</taxon>
        <taxon>Papilionoideae</taxon>
        <taxon>50 kb inversion clade</taxon>
        <taxon>dalbergioids sensu lato</taxon>
        <taxon>Dalbergieae</taxon>
        <taxon>Pterocarpus clade</taxon>
        <taxon>Arachis</taxon>
    </lineage>
</organism>
<feature type="compositionally biased region" description="Acidic residues" evidence="1">
    <location>
        <begin position="256"/>
        <end position="265"/>
    </location>
</feature>
<dbReference type="PANTHER" id="PTHR31973:SF187">
    <property type="entry name" value="MUTATOR TRANSPOSASE MUDRA PROTEIN"/>
    <property type="match status" value="1"/>
</dbReference>
<feature type="compositionally biased region" description="Polar residues" evidence="1">
    <location>
        <begin position="47"/>
        <end position="57"/>
    </location>
</feature>
<feature type="compositionally biased region" description="Basic residues" evidence="1">
    <location>
        <begin position="114"/>
        <end position="126"/>
    </location>
</feature>
<evidence type="ECO:0000259" key="2">
    <source>
        <dbReference type="Pfam" id="PF03108"/>
    </source>
</evidence>
<feature type="region of interest" description="Disordered" evidence="1">
    <location>
        <begin position="385"/>
        <end position="421"/>
    </location>
</feature>
<feature type="compositionally biased region" description="Low complexity" evidence="1">
    <location>
        <begin position="225"/>
        <end position="236"/>
    </location>
</feature>
<protein>
    <recommendedName>
        <fullName evidence="2">Transposase MuDR plant domain-containing protein</fullName>
    </recommendedName>
</protein>
<feature type="compositionally biased region" description="Low complexity" evidence="1">
    <location>
        <begin position="127"/>
        <end position="143"/>
    </location>
</feature>
<evidence type="ECO:0000313" key="4">
    <source>
        <dbReference type="Proteomes" id="UP000289738"/>
    </source>
</evidence>
<dbReference type="InterPro" id="IPR004332">
    <property type="entry name" value="Transposase_MuDR"/>
</dbReference>
<sequence length="496" mass="55326">MNQGRVHLYFEHGVSQPHDNEVPELIEFTTITPEEDKDAPITKPNPIGSSNDVSTTKCNEEPAVQTQPEVLVQDQEDPPAQAQHESPTQAQPKSPTQAQPKPTSTKSTTTNIKPKLKAKPKPKPKPKLTTSNTAKTNHTSSKSASKHKPKNKPSSSKVTITKPTNKPKPKSTSVNFAKTKPITRSSARSASKIVESQDGGDRTSSSSDSYDSIEDSLYRPDPFESSSDSDIDGGISEARKRDLKFKHAPGVKNPPDTEDELSDEESDDMFPVFSQGARFGQLILQVGMKFNTKQEFMEAVRDFTIQEGRQIKFRRNESYRVRAVCKWKNEEVKCPWVAYASKDYEETCWQLKTFNNEHVCPRMNKNRTANRKWLAQNLVKKLRKYPNLKHSPKTRRRPRNFKKKRRKDADEEPSSSKKSKTAIKLKRIYKEFTCTYCGVKGHTKRSCAHRKADDIASALAVAAAAVVAKSKSQDGASANAPDDAATTAGIQTVDAP</sequence>
<evidence type="ECO:0000256" key="1">
    <source>
        <dbReference type="SAM" id="MobiDB-lite"/>
    </source>
</evidence>
<feature type="domain" description="Transposase MuDR plant" evidence="2">
    <location>
        <begin position="283"/>
        <end position="345"/>
    </location>
</feature>
<feature type="compositionally biased region" description="Polar residues" evidence="1">
    <location>
        <begin position="83"/>
        <end position="99"/>
    </location>
</feature>
<name>A0A445CMQ6_ARAHY</name>
<feature type="compositionally biased region" description="Low complexity" evidence="1">
    <location>
        <begin position="152"/>
        <end position="164"/>
    </location>
</feature>
<dbReference type="EMBL" id="SDMP01000006">
    <property type="protein sequence ID" value="RYR52215.1"/>
    <property type="molecule type" value="Genomic_DNA"/>
</dbReference>
<gene>
    <name evidence="3" type="ORF">Ahy_A06g027136</name>
</gene>
<comment type="caution">
    <text evidence="3">The sequence shown here is derived from an EMBL/GenBank/DDBJ whole genome shotgun (WGS) entry which is preliminary data.</text>
</comment>
<dbReference type="PANTHER" id="PTHR31973">
    <property type="entry name" value="POLYPROTEIN, PUTATIVE-RELATED"/>
    <property type="match status" value="1"/>
</dbReference>
<reference evidence="3 4" key="1">
    <citation type="submission" date="2019-01" db="EMBL/GenBank/DDBJ databases">
        <title>Sequencing of cultivated peanut Arachis hypogaea provides insights into genome evolution and oil improvement.</title>
        <authorList>
            <person name="Chen X."/>
        </authorList>
    </citation>
    <scope>NUCLEOTIDE SEQUENCE [LARGE SCALE GENOMIC DNA]</scope>
    <source>
        <strain evidence="4">cv. Fuhuasheng</strain>
        <tissue evidence="3">Leaves</tissue>
    </source>
</reference>
<accession>A0A445CMQ6</accession>
<dbReference type="Pfam" id="PF03108">
    <property type="entry name" value="DBD_Tnp_Mut"/>
    <property type="match status" value="1"/>
</dbReference>
<feature type="compositionally biased region" description="Polar residues" evidence="1">
    <location>
        <begin position="171"/>
        <end position="189"/>
    </location>
</feature>
<evidence type="ECO:0000313" key="3">
    <source>
        <dbReference type="EMBL" id="RYR52215.1"/>
    </source>
</evidence>
<proteinExistence type="predicted"/>
<feature type="region of interest" description="Disordered" evidence="1">
    <location>
        <begin position="470"/>
        <end position="496"/>
    </location>
</feature>
<feature type="compositionally biased region" description="Low complexity" evidence="1">
    <location>
        <begin position="100"/>
        <end position="110"/>
    </location>
</feature>
<dbReference type="AlphaFoldDB" id="A0A445CMQ6"/>
<dbReference type="Proteomes" id="UP000289738">
    <property type="component" value="Chromosome A06"/>
</dbReference>
<keyword evidence="4" id="KW-1185">Reference proteome</keyword>